<reference evidence="1 2" key="1">
    <citation type="submission" date="2018-08" db="EMBL/GenBank/DDBJ databases">
        <title>Genome and evolution of the arbuscular mycorrhizal fungus Diversispora epigaea (formerly Glomus versiforme) and its bacterial endosymbionts.</title>
        <authorList>
            <person name="Sun X."/>
            <person name="Fei Z."/>
            <person name="Harrison M."/>
        </authorList>
    </citation>
    <scope>NUCLEOTIDE SEQUENCE [LARGE SCALE GENOMIC DNA]</scope>
    <source>
        <strain evidence="1 2">IT104</strain>
    </source>
</reference>
<gene>
    <name evidence="1" type="ORF">Glove_804g16</name>
</gene>
<keyword evidence="2" id="KW-1185">Reference proteome</keyword>
<organism evidence="1 2">
    <name type="scientific">Diversispora epigaea</name>
    <dbReference type="NCBI Taxonomy" id="1348612"/>
    <lineage>
        <taxon>Eukaryota</taxon>
        <taxon>Fungi</taxon>
        <taxon>Fungi incertae sedis</taxon>
        <taxon>Mucoromycota</taxon>
        <taxon>Glomeromycotina</taxon>
        <taxon>Glomeromycetes</taxon>
        <taxon>Diversisporales</taxon>
        <taxon>Diversisporaceae</taxon>
        <taxon>Diversispora</taxon>
    </lineage>
</organism>
<sequence length="130" mass="15048">MATTIKELSQTTLSIWKLLGGREKSTNKLIAQISNYSLKSKPYDFEFVTGIHTVKNYLNCSLLQNILQMHTYYVSNISNGIKYAYKELSDEGFEDAVTKTIFPFNNEIFDKNNDELENDQFKNDDKLENN</sequence>
<proteinExistence type="predicted"/>
<comment type="caution">
    <text evidence="1">The sequence shown here is derived from an EMBL/GenBank/DDBJ whole genome shotgun (WGS) entry which is preliminary data.</text>
</comment>
<evidence type="ECO:0000313" key="2">
    <source>
        <dbReference type="Proteomes" id="UP000266861"/>
    </source>
</evidence>
<dbReference type="AlphaFoldDB" id="A0A397FYS2"/>
<name>A0A397FYS2_9GLOM</name>
<dbReference type="Proteomes" id="UP000266861">
    <property type="component" value="Unassembled WGS sequence"/>
</dbReference>
<accession>A0A397FYS2</accession>
<dbReference type="OrthoDB" id="2425836at2759"/>
<protein>
    <submittedName>
        <fullName evidence="1">Uncharacterized protein</fullName>
    </submittedName>
</protein>
<dbReference type="EMBL" id="PQFF01000608">
    <property type="protein sequence ID" value="RHZ43911.1"/>
    <property type="molecule type" value="Genomic_DNA"/>
</dbReference>
<evidence type="ECO:0000313" key="1">
    <source>
        <dbReference type="EMBL" id="RHZ43911.1"/>
    </source>
</evidence>